<dbReference type="Proteomes" id="UP000249590">
    <property type="component" value="Unassembled WGS sequence"/>
</dbReference>
<feature type="transmembrane region" description="Helical" evidence="7">
    <location>
        <begin position="367"/>
        <end position="388"/>
    </location>
</feature>
<keyword evidence="6 7" id="KW-0472">Membrane</keyword>
<dbReference type="InterPro" id="IPR006042">
    <property type="entry name" value="Xan_ur_permease"/>
</dbReference>
<feature type="transmembrane region" description="Helical" evidence="7">
    <location>
        <begin position="89"/>
        <end position="109"/>
    </location>
</feature>
<keyword evidence="4 7" id="KW-0812">Transmembrane</keyword>
<sequence>MQDNAAHRHRHHEDVIYRLEDKPAFTPALLAATQHLLAAFVNIIAPAIVIGAALGLGPYVPYLIATSLFVSGGATWIQSQKVGPVGSGLLSLQGTSFAFVAALITSGKIAQEGGATPEEVLATIFGVCAVASFIEIGIAYALPWLRRVITPVVSGSVVVLIGMSLILVSIRDIGGGVGAADFGNGTNVMLAAFVVAVILGCQFSTNPMIRVSSIVIGLVTGTLLALFTGNVASPNFSGVPIVSVPIPFRFGLAFDWVSFIPIAFMFVITSLETMGDITGTSRVSGEPTEGKVFEERVKGGVLADGVNSLLAALFATFPNTTFSQNTGVVQLTGVASRHVGRYIAVILVILGLFPILGAVLQQIPRPVLGGSTFVMFSLIVVSGIRIIGSQHMTKKDTITVALSVGMGLGVQLLPDVLNFLPPLWKQIFSSGITTGGLTAILCGLLLPEHVRRPALQAQPSEAS</sequence>
<feature type="transmembrane region" description="Helical" evidence="7">
    <location>
        <begin position="149"/>
        <end position="170"/>
    </location>
</feature>
<gene>
    <name evidence="8" type="ORF">DLJ53_10540</name>
</gene>
<name>A0A8B2NPL6_9HYPH</name>
<dbReference type="AlphaFoldDB" id="A0A8B2NPL6"/>
<evidence type="ECO:0000256" key="2">
    <source>
        <dbReference type="ARBA" id="ARBA00008821"/>
    </source>
</evidence>
<evidence type="ECO:0000256" key="3">
    <source>
        <dbReference type="ARBA" id="ARBA00022448"/>
    </source>
</evidence>
<keyword evidence="5 7" id="KW-1133">Transmembrane helix</keyword>
<comment type="caution">
    <text evidence="8">The sequence shown here is derived from an EMBL/GenBank/DDBJ whole genome shotgun (WGS) entry which is preliminary data.</text>
</comment>
<dbReference type="NCBIfam" id="TIGR00801">
    <property type="entry name" value="ncs2"/>
    <property type="match status" value="1"/>
</dbReference>
<dbReference type="PANTHER" id="PTHR42810">
    <property type="entry name" value="PURINE PERMEASE C1399.01C-RELATED"/>
    <property type="match status" value="1"/>
</dbReference>
<feature type="transmembrane region" description="Helical" evidence="7">
    <location>
        <begin position="342"/>
        <end position="361"/>
    </location>
</feature>
<accession>A0A8B2NPL6</accession>
<reference evidence="8 9" key="1">
    <citation type="submission" date="2018-05" db="EMBL/GenBank/DDBJ databases">
        <title>Acuticoccus sediminis sp. nov., isolated from deep-sea sediment of Indian Ocean.</title>
        <authorList>
            <person name="Liu X."/>
            <person name="Lai Q."/>
            <person name="Du Y."/>
            <person name="Sun F."/>
            <person name="Zhang X."/>
            <person name="Wang S."/>
            <person name="Shao Z."/>
        </authorList>
    </citation>
    <scope>NUCLEOTIDE SEQUENCE [LARGE SCALE GENOMIC DNA]</scope>
    <source>
        <strain evidence="8 9">PTG4-2</strain>
    </source>
</reference>
<organism evidence="8 9">
    <name type="scientific">Acuticoccus sediminis</name>
    <dbReference type="NCBI Taxonomy" id="2184697"/>
    <lineage>
        <taxon>Bacteria</taxon>
        <taxon>Pseudomonadati</taxon>
        <taxon>Pseudomonadota</taxon>
        <taxon>Alphaproteobacteria</taxon>
        <taxon>Hyphomicrobiales</taxon>
        <taxon>Amorphaceae</taxon>
        <taxon>Acuticoccus</taxon>
    </lineage>
</organism>
<dbReference type="InterPro" id="IPR006043">
    <property type="entry name" value="NCS2"/>
</dbReference>
<feature type="transmembrane region" description="Helical" evidence="7">
    <location>
        <begin position="426"/>
        <end position="446"/>
    </location>
</feature>
<feature type="transmembrane region" description="Helical" evidence="7">
    <location>
        <begin position="248"/>
        <end position="268"/>
    </location>
</feature>
<feature type="transmembrane region" description="Helical" evidence="7">
    <location>
        <begin position="208"/>
        <end position="228"/>
    </location>
</feature>
<dbReference type="GO" id="GO:0042907">
    <property type="term" value="F:xanthine transmembrane transporter activity"/>
    <property type="evidence" value="ECO:0007669"/>
    <property type="project" value="TreeGrafter"/>
</dbReference>
<dbReference type="Pfam" id="PF00860">
    <property type="entry name" value="Xan_ur_permease"/>
    <property type="match status" value="1"/>
</dbReference>
<evidence type="ECO:0000313" key="9">
    <source>
        <dbReference type="Proteomes" id="UP000249590"/>
    </source>
</evidence>
<comment type="similarity">
    <text evidence="2">Belongs to the nucleobase:cation symporter-2 (NCS2) (TC 2.A.40) family.</text>
</comment>
<keyword evidence="9" id="KW-1185">Reference proteome</keyword>
<keyword evidence="3" id="KW-0813">Transport</keyword>
<evidence type="ECO:0000313" key="8">
    <source>
        <dbReference type="EMBL" id="RAI01835.1"/>
    </source>
</evidence>
<protein>
    <submittedName>
        <fullName evidence="8">Xanthine permease XanP</fullName>
    </submittedName>
</protein>
<dbReference type="OrthoDB" id="9805749at2"/>
<dbReference type="PANTHER" id="PTHR42810:SF2">
    <property type="entry name" value="PURINE PERMEASE C1399.01C-RELATED"/>
    <property type="match status" value="1"/>
</dbReference>
<feature type="transmembrane region" description="Helical" evidence="7">
    <location>
        <begin position="121"/>
        <end position="142"/>
    </location>
</feature>
<proteinExistence type="inferred from homology"/>
<evidence type="ECO:0000256" key="5">
    <source>
        <dbReference type="ARBA" id="ARBA00022989"/>
    </source>
</evidence>
<dbReference type="NCBIfam" id="NF037981">
    <property type="entry name" value="NCS2_1"/>
    <property type="match status" value="1"/>
</dbReference>
<dbReference type="EMBL" id="QHHQ01000002">
    <property type="protein sequence ID" value="RAI01835.1"/>
    <property type="molecule type" value="Genomic_DNA"/>
</dbReference>
<dbReference type="RefSeq" id="WP_111345002.1">
    <property type="nucleotide sequence ID" value="NZ_QHHQ01000002.1"/>
</dbReference>
<feature type="transmembrane region" description="Helical" evidence="7">
    <location>
        <begin position="182"/>
        <end position="201"/>
    </location>
</feature>
<evidence type="ECO:0000256" key="4">
    <source>
        <dbReference type="ARBA" id="ARBA00022692"/>
    </source>
</evidence>
<dbReference type="PROSITE" id="PS01116">
    <property type="entry name" value="XANTH_URACIL_PERMASE"/>
    <property type="match status" value="1"/>
</dbReference>
<feature type="transmembrane region" description="Helical" evidence="7">
    <location>
        <begin position="59"/>
        <end position="77"/>
    </location>
</feature>
<evidence type="ECO:0000256" key="7">
    <source>
        <dbReference type="SAM" id="Phobius"/>
    </source>
</evidence>
<dbReference type="GO" id="GO:0005886">
    <property type="term" value="C:plasma membrane"/>
    <property type="evidence" value="ECO:0007669"/>
    <property type="project" value="UniProtKB-ARBA"/>
</dbReference>
<evidence type="ECO:0000256" key="6">
    <source>
        <dbReference type="ARBA" id="ARBA00023136"/>
    </source>
</evidence>
<feature type="transmembrane region" description="Helical" evidence="7">
    <location>
        <begin position="28"/>
        <end position="53"/>
    </location>
</feature>
<feature type="transmembrane region" description="Helical" evidence="7">
    <location>
        <begin position="400"/>
        <end position="420"/>
    </location>
</feature>
<comment type="subcellular location">
    <subcellularLocation>
        <location evidence="1">Membrane</location>
        <topology evidence="1">Multi-pass membrane protein</topology>
    </subcellularLocation>
</comment>
<evidence type="ECO:0000256" key="1">
    <source>
        <dbReference type="ARBA" id="ARBA00004141"/>
    </source>
</evidence>